<dbReference type="Gene3D" id="2.60.40.10">
    <property type="entry name" value="Immunoglobulins"/>
    <property type="match status" value="1"/>
</dbReference>
<name>A0ABU2G2Y0_9EURY</name>
<keyword evidence="3" id="KW-1185">Reference proteome</keyword>
<keyword evidence="1" id="KW-0472">Membrane</keyword>
<gene>
    <name evidence="2" type="ORF">NDI79_10150</name>
</gene>
<keyword evidence="1" id="KW-0812">Transmembrane</keyword>
<dbReference type="InterPro" id="IPR013783">
    <property type="entry name" value="Ig-like_fold"/>
</dbReference>
<feature type="transmembrane region" description="Helical" evidence="1">
    <location>
        <begin position="12"/>
        <end position="30"/>
    </location>
</feature>
<reference evidence="2 3" key="1">
    <citation type="submission" date="2022-06" db="EMBL/GenBank/DDBJ databases">
        <title>Halogeometricum sp. a new haloarchaeum isolate from saline soil.</title>
        <authorList>
            <person name="Strakova D."/>
            <person name="Galisteo C."/>
            <person name="Sanchez-Porro C."/>
            <person name="Ventosa A."/>
        </authorList>
    </citation>
    <scope>NUCLEOTIDE SEQUENCE [LARGE SCALE GENOMIC DNA]</scope>
    <source>
        <strain evidence="3">S3BR25-2</strain>
    </source>
</reference>
<dbReference type="RefSeq" id="WP_310928362.1">
    <property type="nucleotide sequence ID" value="NZ_JAMQOQ010000002.1"/>
</dbReference>
<sequence>MDFRGDDRGVTVQIGAVLLLGFLVVSLSMYQATVVPQENEEVEFRHNQRAVSDMQEVRNGILRTAATGSSAPTAVELGTQYPARTVFVNPAPPGGTLSTSPLGNVTIRNAKADDPRTRDADFPETDDFWNGDAHAYATKALSYSPSYARYRNAPTTVYENGVLYNRFGENDTIAVTDQSLVAGRRISLVTLSGDLSRGGTGTLSVSPRAVSQSTRTVTVARDDSRAGNVSILLSTRLDADAWRSLLEESGQYDGTGDESNERYVHAVNDAGPDAVELVFERNATYQLRLSNVAVGANAGDTEPAYLTSVDGIEFPYEGQKESFVVEVRDRYNNPVGSQVEAAAARGTVPNGTVEEAGRYRYVYEAPDASGSDTVNVTVPALSDSAFDPSDPEDLRYDVAVQTVNGGDDGSDDGPSETSAIDLTVGPVNDNSDSAKLTVSAQATAQDADGDDDLERMTFELVDGDGQVLRSKSYNLNGDSVTRNVNFNNVERGTNPHTFRVTAVDADGNVQEDERTVG</sequence>
<dbReference type="Proteomes" id="UP001254813">
    <property type="component" value="Unassembled WGS sequence"/>
</dbReference>
<keyword evidence="1" id="KW-1133">Transmembrane helix</keyword>
<proteinExistence type="predicted"/>
<evidence type="ECO:0000256" key="1">
    <source>
        <dbReference type="SAM" id="Phobius"/>
    </source>
</evidence>
<organism evidence="2 3">
    <name type="scientific">Halogeometricum luteum</name>
    <dbReference type="NCBI Taxonomy" id="2950537"/>
    <lineage>
        <taxon>Archaea</taxon>
        <taxon>Methanobacteriati</taxon>
        <taxon>Methanobacteriota</taxon>
        <taxon>Stenosarchaea group</taxon>
        <taxon>Halobacteria</taxon>
        <taxon>Halobacteriales</taxon>
        <taxon>Haloferacaceae</taxon>
        <taxon>Halogeometricum</taxon>
    </lineage>
</organism>
<evidence type="ECO:0000313" key="3">
    <source>
        <dbReference type="Proteomes" id="UP001254813"/>
    </source>
</evidence>
<evidence type="ECO:0008006" key="4">
    <source>
        <dbReference type="Google" id="ProtNLM"/>
    </source>
</evidence>
<accession>A0ABU2G2Y0</accession>
<protein>
    <recommendedName>
        <fullName evidence="4">Cadherin domain-containing protein</fullName>
    </recommendedName>
</protein>
<comment type="caution">
    <text evidence="2">The sequence shown here is derived from an EMBL/GenBank/DDBJ whole genome shotgun (WGS) entry which is preliminary data.</text>
</comment>
<dbReference type="EMBL" id="JAMQOQ010000002">
    <property type="protein sequence ID" value="MDS0294533.1"/>
    <property type="molecule type" value="Genomic_DNA"/>
</dbReference>
<evidence type="ECO:0000313" key="2">
    <source>
        <dbReference type="EMBL" id="MDS0294533.1"/>
    </source>
</evidence>